<organism evidence="1 2">
    <name type="scientific">Hypsibius exemplaris</name>
    <name type="common">Freshwater tardigrade</name>
    <dbReference type="NCBI Taxonomy" id="2072580"/>
    <lineage>
        <taxon>Eukaryota</taxon>
        <taxon>Metazoa</taxon>
        <taxon>Ecdysozoa</taxon>
        <taxon>Tardigrada</taxon>
        <taxon>Eutardigrada</taxon>
        <taxon>Parachela</taxon>
        <taxon>Hypsibioidea</taxon>
        <taxon>Hypsibiidae</taxon>
        <taxon>Hypsibius</taxon>
    </lineage>
</organism>
<dbReference type="EMBL" id="MTYJ01000509">
    <property type="protein sequence ID" value="OWA55023.1"/>
    <property type="molecule type" value="Genomic_DNA"/>
</dbReference>
<evidence type="ECO:0000313" key="2">
    <source>
        <dbReference type="Proteomes" id="UP000192578"/>
    </source>
</evidence>
<gene>
    <name evidence="1" type="ORF">BV898_19408</name>
</gene>
<sequence>MANATVTTIYPNATGGVLEFCIVERVLPPTIPTLSKAPVTRDARRILQIEVLTLIMAFPVRLGALTFTGPAFDQARVDISRAYPYLNTSTSPRRTLLVRPALCDLEWTSMRTRRRITTSSSNESGSSSGSPT</sequence>
<evidence type="ECO:0000313" key="1">
    <source>
        <dbReference type="EMBL" id="OWA55023.1"/>
    </source>
</evidence>
<dbReference type="Proteomes" id="UP000192578">
    <property type="component" value="Unassembled WGS sequence"/>
</dbReference>
<name>A0A9X6RP40_HYPEX</name>
<protein>
    <submittedName>
        <fullName evidence="1">Uncharacterized protein</fullName>
    </submittedName>
</protein>
<reference evidence="2" key="1">
    <citation type="submission" date="2017-01" db="EMBL/GenBank/DDBJ databases">
        <title>Comparative genomics of anhydrobiosis in the tardigrade Hypsibius dujardini.</title>
        <authorList>
            <person name="Yoshida Y."/>
            <person name="Koutsovoulos G."/>
            <person name="Laetsch D."/>
            <person name="Stevens L."/>
            <person name="Kumar S."/>
            <person name="Horikawa D."/>
            <person name="Ishino K."/>
            <person name="Komine S."/>
            <person name="Tomita M."/>
            <person name="Blaxter M."/>
            <person name="Arakawa K."/>
        </authorList>
    </citation>
    <scope>NUCLEOTIDE SEQUENCE [LARGE SCALE GENOMIC DNA]</scope>
    <source>
        <strain evidence="2">Z151</strain>
    </source>
</reference>
<accession>A0A9X6RP40</accession>
<proteinExistence type="predicted"/>
<keyword evidence="2" id="KW-1185">Reference proteome</keyword>
<comment type="caution">
    <text evidence="1">The sequence shown here is derived from an EMBL/GenBank/DDBJ whole genome shotgun (WGS) entry which is preliminary data.</text>
</comment>
<dbReference type="AlphaFoldDB" id="A0A9X6RP40"/>